<feature type="compositionally biased region" description="Polar residues" evidence="1">
    <location>
        <begin position="35"/>
        <end position="44"/>
    </location>
</feature>
<evidence type="ECO:0000313" key="2">
    <source>
        <dbReference type="EMBL" id="SEQ53775.1"/>
    </source>
</evidence>
<dbReference type="Gene3D" id="1.10.720.30">
    <property type="entry name" value="SAP domain"/>
    <property type="match status" value="1"/>
</dbReference>
<dbReference type="InterPro" id="IPR018668">
    <property type="entry name" value="DNA-binding_VF530-like"/>
</dbReference>
<accession>A0A1H9GUP8</accession>
<dbReference type="InParanoid" id="A0A1H9GUP8"/>
<evidence type="ECO:0000256" key="1">
    <source>
        <dbReference type="SAM" id="MobiDB-lite"/>
    </source>
</evidence>
<gene>
    <name evidence="2" type="ORF">SAMN05444359_111114</name>
</gene>
<dbReference type="GO" id="GO:0003677">
    <property type="term" value="F:DNA binding"/>
    <property type="evidence" value="ECO:0007669"/>
    <property type="project" value="InterPro"/>
</dbReference>
<dbReference type="Proteomes" id="UP000199021">
    <property type="component" value="Unassembled WGS sequence"/>
</dbReference>
<proteinExistence type="predicted"/>
<dbReference type="InterPro" id="IPR036361">
    <property type="entry name" value="SAP_dom_sf"/>
</dbReference>
<dbReference type="Pfam" id="PF09905">
    <property type="entry name" value="VF530"/>
    <property type="match status" value="1"/>
</dbReference>
<reference evidence="3" key="1">
    <citation type="submission" date="2016-10" db="EMBL/GenBank/DDBJ databases">
        <authorList>
            <person name="Varghese N."/>
            <person name="Submissions S."/>
        </authorList>
    </citation>
    <scope>NUCLEOTIDE SEQUENCE [LARGE SCALE GENOMIC DNA]</scope>
    <source>
        <strain evidence="3">DSM 24740</strain>
    </source>
</reference>
<keyword evidence="3" id="KW-1185">Reference proteome</keyword>
<name>A0A1H9GUP8_9BACT</name>
<sequence length="125" mass="14156">MIDERTLEADEWGKPLAFLVKSSSSAQRKPYKSATLHSISTRPSKTMAEENTPPEGQPNNPLHGVKLATIVESLVEHYGWETLATKININCFKSNPSVKSSLKFLRRTPWARDKVEALYLKMKKE</sequence>
<evidence type="ECO:0000313" key="3">
    <source>
        <dbReference type="Proteomes" id="UP000199021"/>
    </source>
</evidence>
<dbReference type="EMBL" id="FOFB01000011">
    <property type="protein sequence ID" value="SEQ53775.1"/>
    <property type="molecule type" value="Genomic_DNA"/>
</dbReference>
<feature type="region of interest" description="Disordered" evidence="1">
    <location>
        <begin position="22"/>
        <end position="63"/>
    </location>
</feature>
<dbReference type="AlphaFoldDB" id="A0A1H9GUP8"/>
<organism evidence="2 3">
    <name type="scientific">Neolewinella agarilytica</name>
    <dbReference type="NCBI Taxonomy" id="478744"/>
    <lineage>
        <taxon>Bacteria</taxon>
        <taxon>Pseudomonadati</taxon>
        <taxon>Bacteroidota</taxon>
        <taxon>Saprospiria</taxon>
        <taxon>Saprospirales</taxon>
        <taxon>Lewinellaceae</taxon>
        <taxon>Neolewinella</taxon>
    </lineage>
</organism>
<protein>
    <submittedName>
        <fullName evidence="2">Uncharacterized conserved protein</fullName>
    </submittedName>
</protein>
<dbReference type="STRING" id="478744.SAMN05444359_111114"/>